<dbReference type="PANTHER" id="PTHR46913:SF21">
    <property type="entry name" value="RING-TYPE E3 UBIQUITIN TRANSFERASE"/>
    <property type="match status" value="1"/>
</dbReference>
<evidence type="ECO:0000313" key="17">
    <source>
        <dbReference type="EMBL" id="KMZ64593.1"/>
    </source>
</evidence>
<dbReference type="InterPro" id="IPR001841">
    <property type="entry name" value="Znf_RING"/>
</dbReference>
<dbReference type="PANTHER" id="PTHR46913">
    <property type="entry name" value="RING-H2 FINGER PROTEIN ATL16"/>
    <property type="match status" value="1"/>
</dbReference>
<dbReference type="AlphaFoldDB" id="A0A0K9P6F4"/>
<comment type="catalytic activity">
    <reaction evidence="1">
        <text>S-ubiquitinyl-[E2 ubiquitin-conjugating enzyme]-L-cysteine + [acceptor protein]-L-lysine = [E2 ubiquitin-conjugating enzyme]-L-cysteine + N(6)-ubiquitinyl-[acceptor protein]-L-lysine.</text>
        <dbReference type="EC" id="2.3.2.27"/>
    </reaction>
</comment>
<evidence type="ECO:0000256" key="12">
    <source>
        <dbReference type="ARBA" id="ARBA00023136"/>
    </source>
</evidence>
<evidence type="ECO:0000256" key="8">
    <source>
        <dbReference type="ARBA" id="ARBA00022771"/>
    </source>
</evidence>
<sequence length="437" mass="49658">MASPSPSPEPAQSPEYLFLPIQQTQPQPARHNFFLSHKFDLSPPLVAMVAVLFTAFLVVFYVRFLSRPLRSIYRRWNRYRHRRRRLALSSTDFEQEFGSMAASPSINHPGAAEYYYYYSSGASSANYYFSSPYGLGESVIKALPVTIFSSSKGKNIYRDCAVCLLDFEDDDTLRTLPICSHVFHMDCIDVWLRSHANCPLCRSLVASSPFLPMRAGRIRPNIDDLVFGSTFPANDDDASGHIEIDLGPSERDYRDEEEEEEERENRGFRLPPRDYRLKRSYSFGYERNLAVEDRTMMMMEASTPWRYHRHRCCQSIGGGGFWSKRWNSPFITGAGGCGGAGGGASSTSVPTSRTYSRVFSFRSYCRNTPTTRHSPFNLKRSPFFPLSESRPTTTTTAAPSRRTQSMSLTSPIAFFSNRMRCGDPEALLSPERLCNRE</sequence>
<comment type="caution">
    <text evidence="17">The sequence shown here is derived from an EMBL/GenBank/DDBJ whole genome shotgun (WGS) entry which is preliminary data.</text>
</comment>
<dbReference type="Proteomes" id="UP000036987">
    <property type="component" value="Unassembled WGS sequence"/>
</dbReference>
<feature type="domain" description="RING-type" evidence="16">
    <location>
        <begin position="160"/>
        <end position="202"/>
    </location>
</feature>
<evidence type="ECO:0000256" key="9">
    <source>
        <dbReference type="ARBA" id="ARBA00022786"/>
    </source>
</evidence>
<keyword evidence="8 13" id="KW-0863">Zinc-finger</keyword>
<keyword evidence="11 15" id="KW-1133">Transmembrane helix</keyword>
<dbReference type="OrthoDB" id="8062037at2759"/>
<reference evidence="18" key="1">
    <citation type="journal article" date="2016" name="Nature">
        <title>The genome of the seagrass Zostera marina reveals angiosperm adaptation to the sea.</title>
        <authorList>
            <person name="Olsen J.L."/>
            <person name="Rouze P."/>
            <person name="Verhelst B."/>
            <person name="Lin Y.-C."/>
            <person name="Bayer T."/>
            <person name="Collen J."/>
            <person name="Dattolo E."/>
            <person name="De Paoli E."/>
            <person name="Dittami S."/>
            <person name="Maumus F."/>
            <person name="Michel G."/>
            <person name="Kersting A."/>
            <person name="Lauritano C."/>
            <person name="Lohaus R."/>
            <person name="Toepel M."/>
            <person name="Tonon T."/>
            <person name="Vanneste K."/>
            <person name="Amirebrahimi M."/>
            <person name="Brakel J."/>
            <person name="Bostroem C."/>
            <person name="Chovatia M."/>
            <person name="Grimwood J."/>
            <person name="Jenkins J.W."/>
            <person name="Jueterbock A."/>
            <person name="Mraz A."/>
            <person name="Stam W.T."/>
            <person name="Tice H."/>
            <person name="Bornberg-Bauer E."/>
            <person name="Green P.J."/>
            <person name="Pearson G.A."/>
            <person name="Procaccini G."/>
            <person name="Duarte C.M."/>
            <person name="Schmutz J."/>
            <person name="Reusch T.B.H."/>
            <person name="Van de Peer Y."/>
        </authorList>
    </citation>
    <scope>NUCLEOTIDE SEQUENCE [LARGE SCALE GENOMIC DNA]</scope>
    <source>
        <strain evidence="18">cv. Finnish</strain>
    </source>
</reference>
<accession>A0A0K9P6F4</accession>
<keyword evidence="5" id="KW-0808">Transferase</keyword>
<feature type="region of interest" description="Disordered" evidence="14">
    <location>
        <begin position="384"/>
        <end position="403"/>
    </location>
</feature>
<evidence type="ECO:0000256" key="11">
    <source>
        <dbReference type="ARBA" id="ARBA00022989"/>
    </source>
</evidence>
<keyword evidence="7" id="KW-0479">Metal-binding</keyword>
<evidence type="ECO:0000256" key="6">
    <source>
        <dbReference type="ARBA" id="ARBA00022692"/>
    </source>
</evidence>
<keyword evidence="18" id="KW-1185">Reference proteome</keyword>
<dbReference type="InterPro" id="IPR013083">
    <property type="entry name" value="Znf_RING/FYVE/PHD"/>
</dbReference>
<dbReference type="SMART" id="SM00184">
    <property type="entry name" value="RING"/>
    <property type="match status" value="1"/>
</dbReference>
<dbReference type="SUPFAM" id="SSF57850">
    <property type="entry name" value="RING/U-box"/>
    <property type="match status" value="1"/>
</dbReference>
<evidence type="ECO:0000256" key="2">
    <source>
        <dbReference type="ARBA" id="ARBA00004167"/>
    </source>
</evidence>
<dbReference type="GO" id="GO:0061630">
    <property type="term" value="F:ubiquitin protein ligase activity"/>
    <property type="evidence" value="ECO:0007669"/>
    <property type="project" value="UniProtKB-EC"/>
</dbReference>
<dbReference type="EMBL" id="LFYR01001125">
    <property type="protein sequence ID" value="KMZ64593.1"/>
    <property type="molecule type" value="Genomic_DNA"/>
</dbReference>
<evidence type="ECO:0000256" key="1">
    <source>
        <dbReference type="ARBA" id="ARBA00000900"/>
    </source>
</evidence>
<keyword evidence="10" id="KW-0862">Zinc</keyword>
<evidence type="ECO:0000256" key="13">
    <source>
        <dbReference type="PROSITE-ProRule" id="PRU00175"/>
    </source>
</evidence>
<evidence type="ECO:0000256" key="10">
    <source>
        <dbReference type="ARBA" id="ARBA00022833"/>
    </source>
</evidence>
<protein>
    <recommendedName>
        <fullName evidence="4">RING-type E3 ubiquitin transferase</fullName>
        <ecNumber evidence="4">2.3.2.27</ecNumber>
    </recommendedName>
</protein>
<evidence type="ECO:0000259" key="16">
    <source>
        <dbReference type="PROSITE" id="PS50089"/>
    </source>
</evidence>
<keyword evidence="6 15" id="KW-0812">Transmembrane</keyword>
<dbReference type="Pfam" id="PF13639">
    <property type="entry name" value="zf-RING_2"/>
    <property type="match status" value="1"/>
</dbReference>
<name>A0A0K9P6F4_ZOSMR</name>
<dbReference type="GO" id="GO:0008270">
    <property type="term" value="F:zinc ion binding"/>
    <property type="evidence" value="ECO:0007669"/>
    <property type="project" value="UniProtKB-KW"/>
</dbReference>
<proteinExistence type="predicted"/>
<feature type="compositionally biased region" description="Low complexity" evidence="14">
    <location>
        <begin position="389"/>
        <end position="403"/>
    </location>
</feature>
<dbReference type="FunFam" id="3.30.40.10:FF:000187">
    <property type="entry name" value="E3 ubiquitin-protein ligase ATL6"/>
    <property type="match status" value="1"/>
</dbReference>
<organism evidence="17 18">
    <name type="scientific">Zostera marina</name>
    <name type="common">Eelgrass</name>
    <dbReference type="NCBI Taxonomy" id="29655"/>
    <lineage>
        <taxon>Eukaryota</taxon>
        <taxon>Viridiplantae</taxon>
        <taxon>Streptophyta</taxon>
        <taxon>Embryophyta</taxon>
        <taxon>Tracheophyta</taxon>
        <taxon>Spermatophyta</taxon>
        <taxon>Magnoliopsida</taxon>
        <taxon>Liliopsida</taxon>
        <taxon>Zosteraceae</taxon>
        <taxon>Zostera</taxon>
    </lineage>
</organism>
<dbReference type="OMA" id="TTSPWRY"/>
<feature type="compositionally biased region" description="Basic and acidic residues" evidence="14">
    <location>
        <begin position="238"/>
        <end position="254"/>
    </location>
</feature>
<evidence type="ECO:0000256" key="15">
    <source>
        <dbReference type="SAM" id="Phobius"/>
    </source>
</evidence>
<feature type="region of interest" description="Disordered" evidence="14">
    <location>
        <begin position="236"/>
        <end position="267"/>
    </location>
</feature>
<evidence type="ECO:0000256" key="4">
    <source>
        <dbReference type="ARBA" id="ARBA00012483"/>
    </source>
</evidence>
<dbReference type="GO" id="GO:0016020">
    <property type="term" value="C:membrane"/>
    <property type="evidence" value="ECO:0007669"/>
    <property type="project" value="UniProtKB-SubCell"/>
</dbReference>
<dbReference type="CDD" id="cd16461">
    <property type="entry name" value="RING-H2_EL5-like"/>
    <property type="match status" value="1"/>
</dbReference>
<evidence type="ECO:0000313" key="18">
    <source>
        <dbReference type="Proteomes" id="UP000036987"/>
    </source>
</evidence>
<gene>
    <name evidence="17" type="ORF">ZOSMA_35G00500</name>
</gene>
<comment type="subcellular location">
    <subcellularLocation>
        <location evidence="2">Membrane</location>
        <topology evidence="2">Single-pass membrane protein</topology>
    </subcellularLocation>
</comment>
<dbReference type="Gene3D" id="3.30.40.10">
    <property type="entry name" value="Zinc/RING finger domain, C3HC4 (zinc finger)"/>
    <property type="match status" value="1"/>
</dbReference>
<dbReference type="GO" id="GO:0016567">
    <property type="term" value="P:protein ubiquitination"/>
    <property type="evidence" value="ECO:0007669"/>
    <property type="project" value="InterPro"/>
</dbReference>
<evidence type="ECO:0000256" key="3">
    <source>
        <dbReference type="ARBA" id="ARBA00004906"/>
    </source>
</evidence>
<comment type="pathway">
    <text evidence="3">Protein modification; protein ubiquitination.</text>
</comment>
<keyword evidence="12 15" id="KW-0472">Membrane</keyword>
<evidence type="ECO:0000256" key="7">
    <source>
        <dbReference type="ARBA" id="ARBA00022723"/>
    </source>
</evidence>
<dbReference type="EC" id="2.3.2.27" evidence="4"/>
<dbReference type="PROSITE" id="PS50089">
    <property type="entry name" value="ZF_RING_2"/>
    <property type="match status" value="1"/>
</dbReference>
<evidence type="ECO:0000256" key="5">
    <source>
        <dbReference type="ARBA" id="ARBA00022679"/>
    </source>
</evidence>
<evidence type="ECO:0000256" key="14">
    <source>
        <dbReference type="SAM" id="MobiDB-lite"/>
    </source>
</evidence>
<keyword evidence="9" id="KW-0833">Ubl conjugation pathway</keyword>
<dbReference type="InterPro" id="IPR044600">
    <property type="entry name" value="ATL1/ATL16-like"/>
</dbReference>
<feature type="transmembrane region" description="Helical" evidence="15">
    <location>
        <begin position="45"/>
        <end position="65"/>
    </location>
</feature>
<dbReference type="STRING" id="29655.A0A0K9P6F4"/>